<dbReference type="InterPro" id="IPR052337">
    <property type="entry name" value="SAT4-like"/>
</dbReference>
<reference evidence="8 9" key="1">
    <citation type="submission" date="2018-04" db="EMBL/GenBank/DDBJ databases">
        <authorList>
            <person name="Huttner S."/>
            <person name="Dainat J."/>
        </authorList>
    </citation>
    <scope>NUCLEOTIDE SEQUENCE [LARGE SCALE GENOMIC DNA]</scope>
</reference>
<comment type="subcellular location">
    <subcellularLocation>
        <location evidence="1">Membrane</location>
        <topology evidence="1">Multi-pass membrane protein</topology>
    </subcellularLocation>
</comment>
<evidence type="ECO:0000256" key="6">
    <source>
        <dbReference type="SAM" id="Phobius"/>
    </source>
</evidence>
<evidence type="ECO:0000259" key="7">
    <source>
        <dbReference type="Pfam" id="PF20684"/>
    </source>
</evidence>
<evidence type="ECO:0000256" key="2">
    <source>
        <dbReference type="ARBA" id="ARBA00022692"/>
    </source>
</evidence>
<dbReference type="SUPFAM" id="SSF49777">
    <property type="entry name" value="PEBP-like"/>
    <property type="match status" value="1"/>
</dbReference>
<keyword evidence="2 6" id="KW-0812">Transmembrane</keyword>
<feature type="transmembrane region" description="Helical" evidence="6">
    <location>
        <begin position="169"/>
        <end position="196"/>
    </location>
</feature>
<gene>
    <name evidence="8" type="ORF">TT172_LOCUS3872</name>
</gene>
<feature type="transmembrane region" description="Helical" evidence="6">
    <location>
        <begin position="12"/>
        <end position="30"/>
    </location>
</feature>
<evidence type="ECO:0000256" key="4">
    <source>
        <dbReference type="ARBA" id="ARBA00023136"/>
    </source>
</evidence>
<feature type="domain" description="Rhodopsin" evidence="7">
    <location>
        <begin position="33"/>
        <end position="241"/>
    </location>
</feature>
<feature type="transmembrane region" description="Helical" evidence="6">
    <location>
        <begin position="126"/>
        <end position="149"/>
    </location>
</feature>
<keyword evidence="3 6" id="KW-1133">Transmembrane helix</keyword>
<dbReference type="Pfam" id="PF20684">
    <property type="entry name" value="Fung_rhodopsin"/>
    <property type="match status" value="1"/>
</dbReference>
<evidence type="ECO:0000313" key="8">
    <source>
        <dbReference type="EMBL" id="SPQ21453.1"/>
    </source>
</evidence>
<dbReference type="Proteomes" id="UP000289323">
    <property type="component" value="Unassembled WGS sequence"/>
</dbReference>
<dbReference type="InterPro" id="IPR049326">
    <property type="entry name" value="Rhodopsin_dom_fungi"/>
</dbReference>
<name>A0A446BGA4_9PEZI</name>
<keyword evidence="4 6" id="KW-0472">Membrane</keyword>
<feature type="transmembrane region" description="Helical" evidence="6">
    <location>
        <begin position="208"/>
        <end position="232"/>
    </location>
</feature>
<dbReference type="InterPro" id="IPR008914">
    <property type="entry name" value="PEBP"/>
</dbReference>
<accession>A0A446BGA4</accession>
<dbReference type="EMBL" id="OUUZ01000008">
    <property type="protein sequence ID" value="SPQ21453.1"/>
    <property type="molecule type" value="Genomic_DNA"/>
</dbReference>
<dbReference type="PANTHER" id="PTHR33048">
    <property type="entry name" value="PTH11-LIKE INTEGRAL MEMBRANE PROTEIN (AFU_ORTHOLOGUE AFUA_5G11245)"/>
    <property type="match status" value="1"/>
</dbReference>
<dbReference type="GO" id="GO:0016020">
    <property type="term" value="C:membrane"/>
    <property type="evidence" value="ECO:0007669"/>
    <property type="project" value="UniProtKB-SubCell"/>
</dbReference>
<feature type="transmembrane region" description="Helical" evidence="6">
    <location>
        <begin position="50"/>
        <end position="72"/>
    </location>
</feature>
<organism evidence="8 9">
    <name type="scientific">Thermothielavioides terrestris</name>
    <dbReference type="NCBI Taxonomy" id="2587410"/>
    <lineage>
        <taxon>Eukaryota</taxon>
        <taxon>Fungi</taxon>
        <taxon>Dikarya</taxon>
        <taxon>Ascomycota</taxon>
        <taxon>Pezizomycotina</taxon>
        <taxon>Sordariomycetes</taxon>
        <taxon>Sordariomycetidae</taxon>
        <taxon>Sordariales</taxon>
        <taxon>Chaetomiaceae</taxon>
        <taxon>Thermothielavioides</taxon>
    </lineage>
</organism>
<proteinExistence type="inferred from homology"/>
<dbReference type="Gene3D" id="3.90.280.10">
    <property type="entry name" value="PEBP-like"/>
    <property type="match status" value="1"/>
</dbReference>
<evidence type="ECO:0000256" key="1">
    <source>
        <dbReference type="ARBA" id="ARBA00004141"/>
    </source>
</evidence>
<evidence type="ECO:0000256" key="3">
    <source>
        <dbReference type="ARBA" id="ARBA00022989"/>
    </source>
</evidence>
<dbReference type="InterPro" id="IPR036610">
    <property type="entry name" value="PEBP-like_sf"/>
</dbReference>
<evidence type="ECO:0000256" key="5">
    <source>
        <dbReference type="ARBA" id="ARBA00038359"/>
    </source>
</evidence>
<sequence>MAADPVNPAQSSAPRLVLCMALMAGMSFLFMTARLACKRSRGRRPGPDDWILLSAWLFLATYVALTISSTTFGVGRHLAALSEHEIIWSGKLLYIGEFFAIIAVAVGKTSFAVTLLGLVIERWQTVLLWSVIVSVNGIMWTCATLLLAQCRPTEKLWNFRLEGECWAPHIFVLYSVFSGAWSAAMDVVIAMFPWVLLLPTRMKLLEKIGIGVAMSLGVFAGITGTIKTIFLFHVPPLSDFTFAGACAQEQHPQYPQHVLTGPSRAAEPSAKAAEVIRERLKLAEIIPTVLDDFVPSLGLHVTWSFWERALLGNTLPPEKLQDEPTIALHDILAAASPALKNARAANVTYVITLTDPDAPSRDEPEWSEFCHWVASGVLKPGLCDPKEPAPCVPVLADLDEVVPYKPPGPPAGTGSHRYVFVAFVPSNGTTDRLHLSKPAARKRWGYDETWCGGGAHQHNHDHHTKGAREWAAENGLAAVGANFIYARNKQQ</sequence>
<dbReference type="Pfam" id="PF01161">
    <property type="entry name" value="PBP"/>
    <property type="match status" value="1"/>
</dbReference>
<dbReference type="AlphaFoldDB" id="A0A446BGA4"/>
<feature type="transmembrane region" description="Helical" evidence="6">
    <location>
        <begin position="92"/>
        <end position="119"/>
    </location>
</feature>
<dbReference type="PANTHER" id="PTHR33048:SF42">
    <property type="entry name" value="INTEGRAL MEMBRANE PROTEIN"/>
    <property type="match status" value="1"/>
</dbReference>
<dbReference type="CDD" id="cd00866">
    <property type="entry name" value="PEBP_euk"/>
    <property type="match status" value="1"/>
</dbReference>
<dbReference type="InterPro" id="IPR035810">
    <property type="entry name" value="PEBP_euk"/>
</dbReference>
<comment type="similarity">
    <text evidence="5">Belongs to the SAT4 family.</text>
</comment>
<protein>
    <submittedName>
        <fullName evidence="8">4a36ac9b-b959-472e-b793-fd1fdedb2962</fullName>
    </submittedName>
</protein>
<evidence type="ECO:0000313" key="9">
    <source>
        <dbReference type="Proteomes" id="UP000289323"/>
    </source>
</evidence>